<sequence>MNLVWSIRFDFGALAPSSNRTFGQSSQTLKDVSGPPPGLLPSIREHTPFDMVLQNLATMAQTECLDGCLRHVSSSPFPLDNHIVQASGNNSGTNTTHQDLIDLFASPEPPPGHKTTNETHWAVDPSPYSLSQLTPTKLHQNMSSDHEDPNLISPRGVEYSPRYLDSYSSPCVASKNNSLHVEEEPYVPPSARLTAIHTMLDKHATSPETRMETAISKMLGIQTTALEEKLGLIVQNQARQQEQLDLLIQTVARIRGLSNQVECLNQTHAEQTPRLENMELPGLDEPLFEKSLEHSVSRSDLLSVVRKDSENSPLQSCIDPKAIEEKHRFVSDSLPDIEDRVTAGSSAKVTTEIEPDERGAAAANNETQSRRLAMAPPARLNSPCNTFTPRSLHASSTRSYTISSRAGSIFSAVSRSQRMSTRSSIGAAKERSQQGAGGDTHISHKASKITAKPSQTAETTHSAKRRRTLAPKLKLNGRRLAESDGKARGQGIWPKKGTNTAVGTLVGPV</sequence>
<feature type="region of interest" description="Disordered" evidence="1">
    <location>
        <begin position="341"/>
        <end position="400"/>
    </location>
</feature>
<dbReference type="InParanoid" id="A0A1Y1UP79"/>
<comment type="caution">
    <text evidence="2">The sequence shown here is derived from an EMBL/GenBank/DDBJ whole genome shotgun (WGS) entry which is preliminary data.</text>
</comment>
<reference evidence="2 3" key="1">
    <citation type="submission" date="2017-03" db="EMBL/GenBank/DDBJ databases">
        <title>Widespread Adenine N6-methylation of Active Genes in Fungi.</title>
        <authorList>
            <consortium name="DOE Joint Genome Institute"/>
            <person name="Mondo S.J."/>
            <person name="Dannebaum R.O."/>
            <person name="Kuo R.C."/>
            <person name="Louie K.B."/>
            <person name="Bewick A.J."/>
            <person name="Labutti K."/>
            <person name="Haridas S."/>
            <person name="Kuo A."/>
            <person name="Salamov A."/>
            <person name="Ahrendt S.R."/>
            <person name="Lau R."/>
            <person name="Bowen B.P."/>
            <person name="Lipzen A."/>
            <person name="Sullivan W."/>
            <person name="Andreopoulos W.B."/>
            <person name="Clum A."/>
            <person name="Lindquist E."/>
            <person name="Daum C."/>
            <person name="Northen T.R."/>
            <person name="Ramamoorthy G."/>
            <person name="Schmitz R.J."/>
            <person name="Gryganskyi A."/>
            <person name="Culley D."/>
            <person name="Magnuson J."/>
            <person name="James T.Y."/>
            <person name="O'Malley M.A."/>
            <person name="Stajich J.E."/>
            <person name="Spatafora J.W."/>
            <person name="Visel A."/>
            <person name="Grigoriev I.V."/>
        </authorList>
    </citation>
    <scope>NUCLEOTIDE SEQUENCE [LARGE SCALE GENOMIC DNA]</scope>
    <source>
        <strain evidence="2 3">NRRL Y-17943</strain>
    </source>
</reference>
<dbReference type="Proteomes" id="UP000193218">
    <property type="component" value="Unassembled WGS sequence"/>
</dbReference>
<protein>
    <submittedName>
        <fullName evidence="2">Uncharacterized protein</fullName>
    </submittedName>
</protein>
<name>A0A1Y1UP79_9TREE</name>
<evidence type="ECO:0000256" key="1">
    <source>
        <dbReference type="SAM" id="MobiDB-lite"/>
    </source>
</evidence>
<organism evidence="2 3">
    <name type="scientific">Kockovaella imperatae</name>
    <dbReference type="NCBI Taxonomy" id="4999"/>
    <lineage>
        <taxon>Eukaryota</taxon>
        <taxon>Fungi</taxon>
        <taxon>Dikarya</taxon>
        <taxon>Basidiomycota</taxon>
        <taxon>Agaricomycotina</taxon>
        <taxon>Tremellomycetes</taxon>
        <taxon>Tremellales</taxon>
        <taxon>Cuniculitremaceae</taxon>
        <taxon>Kockovaella</taxon>
    </lineage>
</organism>
<evidence type="ECO:0000313" key="2">
    <source>
        <dbReference type="EMBL" id="ORX39838.1"/>
    </source>
</evidence>
<feature type="region of interest" description="Disordered" evidence="1">
    <location>
        <begin position="412"/>
        <end position="496"/>
    </location>
</feature>
<feature type="compositionally biased region" description="Polar residues" evidence="1">
    <location>
        <begin position="382"/>
        <end position="400"/>
    </location>
</feature>
<dbReference type="AlphaFoldDB" id="A0A1Y1UP79"/>
<proteinExistence type="predicted"/>
<accession>A0A1Y1UP79</accession>
<dbReference type="GeneID" id="33554060"/>
<feature type="compositionally biased region" description="Polar residues" evidence="1">
    <location>
        <begin position="412"/>
        <end position="424"/>
    </location>
</feature>
<evidence type="ECO:0000313" key="3">
    <source>
        <dbReference type="Proteomes" id="UP000193218"/>
    </source>
</evidence>
<keyword evidence="3" id="KW-1185">Reference proteome</keyword>
<gene>
    <name evidence="2" type="ORF">BD324DRAFT_238502</name>
</gene>
<dbReference type="EMBL" id="NBSH01000002">
    <property type="protein sequence ID" value="ORX39838.1"/>
    <property type="molecule type" value="Genomic_DNA"/>
</dbReference>
<dbReference type="RefSeq" id="XP_021873623.1">
    <property type="nucleotide sequence ID" value="XM_022012252.1"/>
</dbReference>